<reference evidence="2 3" key="1">
    <citation type="submission" date="2021-08" db="EMBL/GenBank/DDBJ databases">
        <authorList>
            <person name="Peeters C."/>
        </authorList>
    </citation>
    <scope>NUCLEOTIDE SEQUENCE [LARGE SCALE GENOMIC DNA]</scope>
    <source>
        <strain evidence="2 3">LMG 23994</strain>
    </source>
</reference>
<feature type="domain" description="C2H2-type" evidence="1">
    <location>
        <begin position="46"/>
        <end position="68"/>
    </location>
</feature>
<name>A0ABM8WRH9_9BURK</name>
<proteinExistence type="predicted"/>
<organism evidence="2 3">
    <name type="scientific">Cupriavidus pinatubonensis</name>
    <dbReference type="NCBI Taxonomy" id="248026"/>
    <lineage>
        <taxon>Bacteria</taxon>
        <taxon>Pseudomonadati</taxon>
        <taxon>Pseudomonadota</taxon>
        <taxon>Betaproteobacteria</taxon>
        <taxon>Burkholderiales</taxon>
        <taxon>Burkholderiaceae</taxon>
        <taxon>Cupriavidus</taxon>
    </lineage>
</organism>
<accession>A0ABM8WRH9</accession>
<dbReference type="InterPro" id="IPR013087">
    <property type="entry name" value="Znf_C2H2_type"/>
</dbReference>
<gene>
    <name evidence="2" type="ORF">LMG23994_01773</name>
</gene>
<dbReference type="PROSITE" id="PS00028">
    <property type="entry name" value="ZINC_FINGER_C2H2_1"/>
    <property type="match status" value="1"/>
</dbReference>
<evidence type="ECO:0000313" key="3">
    <source>
        <dbReference type="Proteomes" id="UP000701702"/>
    </source>
</evidence>
<dbReference type="EMBL" id="CAJZAF010000007">
    <property type="protein sequence ID" value="CAG9170007.1"/>
    <property type="molecule type" value="Genomic_DNA"/>
</dbReference>
<comment type="caution">
    <text evidence="2">The sequence shown here is derived from an EMBL/GenBank/DDBJ whole genome shotgun (WGS) entry which is preliminary data.</text>
</comment>
<evidence type="ECO:0000313" key="2">
    <source>
        <dbReference type="EMBL" id="CAG9170007.1"/>
    </source>
</evidence>
<evidence type="ECO:0000259" key="1">
    <source>
        <dbReference type="PROSITE" id="PS00028"/>
    </source>
</evidence>
<dbReference type="Proteomes" id="UP000701702">
    <property type="component" value="Unassembled WGS sequence"/>
</dbReference>
<protein>
    <recommendedName>
        <fullName evidence="1">C2H2-type domain-containing protein</fullName>
    </recommendedName>
</protein>
<sequence>MNSGISLSVCRDVRRMPLVNHTSKRDKGAERLREAVIGQGRFGRRCHYCNFAFGATEDYEIHFVDGDHTNQVPENSVPICELCHTAFHLDLVIRKWPNDPGKIIFLPELSQAELNNLLQAIFYAMAVQVADDKGDLANQPIAKPHTVYKRLGDRARQVEQNSQGEVIRPGLSNPFVVSRVLVEMGDDAYAQRDILLAGCRYLPAAEYFVEKAKLWNAHGSAFSALDTGAWRGIAGISE</sequence>
<keyword evidence="3" id="KW-1185">Reference proteome</keyword>
<dbReference type="RefSeq" id="WP_224001417.1">
    <property type="nucleotide sequence ID" value="NZ_CAJZAF010000007.1"/>
</dbReference>